<comment type="caution">
    <text evidence="3">The sequence shown here is derived from an EMBL/GenBank/DDBJ whole genome shotgun (WGS) entry which is preliminary data.</text>
</comment>
<dbReference type="SMART" id="SM00028">
    <property type="entry name" value="TPR"/>
    <property type="match status" value="3"/>
</dbReference>
<evidence type="ECO:0000256" key="1">
    <source>
        <dbReference type="PROSITE-ProRule" id="PRU00339"/>
    </source>
</evidence>
<dbReference type="Pfam" id="PF00515">
    <property type="entry name" value="TPR_1"/>
    <property type="match status" value="1"/>
</dbReference>
<feature type="repeat" description="TPR" evidence="1">
    <location>
        <begin position="319"/>
        <end position="352"/>
    </location>
</feature>
<organism evidence="3 4">
    <name type="scientific">Flavobacterium paronense</name>
    <dbReference type="NCBI Taxonomy" id="1392775"/>
    <lineage>
        <taxon>Bacteria</taxon>
        <taxon>Pseudomonadati</taxon>
        <taxon>Bacteroidota</taxon>
        <taxon>Flavobacteriia</taxon>
        <taxon>Flavobacteriales</taxon>
        <taxon>Flavobacteriaceae</taxon>
        <taxon>Flavobacterium</taxon>
    </lineage>
</organism>
<evidence type="ECO:0000313" key="4">
    <source>
        <dbReference type="Proteomes" id="UP001589576"/>
    </source>
</evidence>
<feature type="repeat" description="TPR" evidence="1">
    <location>
        <begin position="251"/>
        <end position="284"/>
    </location>
</feature>
<reference evidence="3 4" key="1">
    <citation type="submission" date="2024-09" db="EMBL/GenBank/DDBJ databases">
        <authorList>
            <person name="Sun Q."/>
            <person name="Mori K."/>
        </authorList>
    </citation>
    <scope>NUCLEOTIDE SEQUENCE [LARGE SCALE GENOMIC DNA]</scope>
    <source>
        <strain evidence="3 4">CECT 8460</strain>
    </source>
</reference>
<dbReference type="InterPro" id="IPR019734">
    <property type="entry name" value="TPR_rpt"/>
</dbReference>
<accession>A0ABV5GG07</accession>
<dbReference type="EMBL" id="JBHMFB010000029">
    <property type="protein sequence ID" value="MFB9090081.1"/>
    <property type="molecule type" value="Genomic_DNA"/>
</dbReference>
<gene>
    <name evidence="3" type="ORF">ACFFUU_10755</name>
</gene>
<feature type="chain" id="PRO_5047144637" evidence="2">
    <location>
        <begin position="22"/>
        <end position="442"/>
    </location>
</feature>
<dbReference type="RefSeq" id="WP_379691829.1">
    <property type="nucleotide sequence ID" value="NZ_JBHMFB010000029.1"/>
</dbReference>
<keyword evidence="2" id="KW-0732">Signal</keyword>
<dbReference type="PROSITE" id="PS50005">
    <property type="entry name" value="TPR"/>
    <property type="match status" value="2"/>
</dbReference>
<sequence>MSKIKHIVLASAVLVSVSSFAQKDELKTLKKIYGRDEIKGNDLVEYKSLVSKAEPLATEEGDKIYVGFYKAMIPVLESMVLDKTMSPQQIQVAYAKLISPKVISDLANGLNATLEYEKKTGKKVYTDKIAETITAYKPQLIDYGFALGKFDKTKEAADVFYSIYTLDKKDIDILFYAASYSVNAQDYDNALSYYETLKNLNYSGEGTIYLAVNNAGNVEENFGVNKSLRDIAVTSGSHSKPREEKLPSKRGEIYKNIALILKEKGKTAEALKAIQDAQKENPSDESLSMAEAELYLANKDFDNYTRLINQALEKNPNNADLVYNLGVISSNANKIDEAQKYYKRAIELDPNYFNALFNLSELILRADEKLVTEMNKLGTSEKDNKRYDAIKLERDKNFKSVLPYLEKAVELKADDDAARKTLLSVYNALEMTDKYKALKAKN</sequence>
<feature type="signal peptide" evidence="2">
    <location>
        <begin position="1"/>
        <end position="21"/>
    </location>
</feature>
<dbReference type="Gene3D" id="1.25.40.10">
    <property type="entry name" value="Tetratricopeptide repeat domain"/>
    <property type="match status" value="2"/>
</dbReference>
<dbReference type="InterPro" id="IPR011990">
    <property type="entry name" value="TPR-like_helical_dom_sf"/>
</dbReference>
<name>A0ABV5GG07_9FLAO</name>
<protein>
    <submittedName>
        <fullName evidence="3">Tetratricopeptide repeat protein</fullName>
    </submittedName>
</protein>
<dbReference type="SUPFAM" id="SSF48452">
    <property type="entry name" value="TPR-like"/>
    <property type="match status" value="2"/>
</dbReference>
<dbReference type="PANTHER" id="PTHR44395:SF1">
    <property type="entry name" value="PROTEIN O-MANNOSYL-TRANSFERASE TMTC3"/>
    <property type="match status" value="1"/>
</dbReference>
<dbReference type="Proteomes" id="UP001589576">
    <property type="component" value="Unassembled WGS sequence"/>
</dbReference>
<dbReference type="PANTHER" id="PTHR44395">
    <property type="match status" value="1"/>
</dbReference>
<evidence type="ECO:0000256" key="2">
    <source>
        <dbReference type="SAM" id="SignalP"/>
    </source>
</evidence>
<keyword evidence="1" id="KW-0802">TPR repeat</keyword>
<evidence type="ECO:0000313" key="3">
    <source>
        <dbReference type="EMBL" id="MFB9090081.1"/>
    </source>
</evidence>
<keyword evidence="4" id="KW-1185">Reference proteome</keyword>
<dbReference type="Pfam" id="PF13432">
    <property type="entry name" value="TPR_16"/>
    <property type="match status" value="1"/>
</dbReference>
<dbReference type="PROSITE" id="PS50293">
    <property type="entry name" value="TPR_REGION"/>
    <property type="match status" value="1"/>
</dbReference>
<proteinExistence type="predicted"/>